<gene>
    <name evidence="2" type="ORF">D3H65_03035</name>
</gene>
<sequence length="250" mass="28640">MHFNFHERYKDYSTPELKKILAQAGDYQPAAVEAVTAILNEREQLPESAIEDNPEVETYGDTGGGTKVAGRQPWTDKIALLLKPVLQPVQGIQPNRWLNVLMILLTLRLIWLAYGAFRLCFLLIGCEDCEIDRYFWLALLNAPFVGLVLFLLLKQRALGWILLCCECVFMITNGLSQVYYYFKKNDPFDAGLWELWLFLPLIIRLILVIYLCRPDVAGIFGITPERKKKVITITAGLTLLYMLEQEILHG</sequence>
<proteinExistence type="predicted"/>
<accession>A0A3B7MN07</accession>
<dbReference type="RefSeq" id="WP_119048843.1">
    <property type="nucleotide sequence ID" value="NZ_CP032157.1"/>
</dbReference>
<evidence type="ECO:0000313" key="2">
    <source>
        <dbReference type="EMBL" id="AXY73005.1"/>
    </source>
</evidence>
<keyword evidence="3" id="KW-1185">Reference proteome</keyword>
<evidence type="ECO:0000313" key="3">
    <source>
        <dbReference type="Proteomes" id="UP000263900"/>
    </source>
</evidence>
<dbReference type="OrthoDB" id="680261at2"/>
<feature type="transmembrane region" description="Helical" evidence="1">
    <location>
        <begin position="134"/>
        <end position="153"/>
    </location>
</feature>
<dbReference type="AlphaFoldDB" id="A0A3B7MN07"/>
<dbReference type="EMBL" id="CP032157">
    <property type="protein sequence ID" value="AXY73005.1"/>
    <property type="molecule type" value="Genomic_DNA"/>
</dbReference>
<dbReference type="KEGG" id="pseg:D3H65_03035"/>
<evidence type="ECO:0000256" key="1">
    <source>
        <dbReference type="SAM" id="Phobius"/>
    </source>
</evidence>
<feature type="transmembrane region" description="Helical" evidence="1">
    <location>
        <begin position="193"/>
        <end position="212"/>
    </location>
</feature>
<protein>
    <submittedName>
        <fullName evidence="2">Uncharacterized protein</fullName>
    </submittedName>
</protein>
<feature type="transmembrane region" description="Helical" evidence="1">
    <location>
        <begin position="160"/>
        <end position="181"/>
    </location>
</feature>
<keyword evidence="1" id="KW-0472">Membrane</keyword>
<keyword evidence="1" id="KW-1133">Transmembrane helix</keyword>
<organism evidence="2 3">
    <name type="scientific">Paraflavitalea soli</name>
    <dbReference type="NCBI Taxonomy" id="2315862"/>
    <lineage>
        <taxon>Bacteria</taxon>
        <taxon>Pseudomonadati</taxon>
        <taxon>Bacteroidota</taxon>
        <taxon>Chitinophagia</taxon>
        <taxon>Chitinophagales</taxon>
        <taxon>Chitinophagaceae</taxon>
        <taxon>Paraflavitalea</taxon>
    </lineage>
</organism>
<dbReference type="Proteomes" id="UP000263900">
    <property type="component" value="Chromosome"/>
</dbReference>
<keyword evidence="1" id="KW-0812">Transmembrane</keyword>
<feature type="transmembrane region" description="Helical" evidence="1">
    <location>
        <begin position="97"/>
        <end position="114"/>
    </location>
</feature>
<reference evidence="2 3" key="1">
    <citation type="submission" date="2018-09" db="EMBL/GenBank/DDBJ databases">
        <title>Genome sequencing of strain 6GH32-13.</title>
        <authorList>
            <person name="Weon H.-Y."/>
            <person name="Heo J."/>
            <person name="Kwon S.-W."/>
        </authorList>
    </citation>
    <scope>NUCLEOTIDE SEQUENCE [LARGE SCALE GENOMIC DNA]</scope>
    <source>
        <strain evidence="2 3">5GH32-13</strain>
    </source>
</reference>
<name>A0A3B7MN07_9BACT</name>